<proteinExistence type="inferred from homology"/>
<evidence type="ECO:0000313" key="12">
    <source>
        <dbReference type="EMBL" id="OVE48238.1"/>
    </source>
</evidence>
<dbReference type="GO" id="GO:0003774">
    <property type="term" value="F:cytoskeletal motor activity"/>
    <property type="evidence" value="ECO:0007669"/>
    <property type="project" value="InterPro"/>
</dbReference>
<dbReference type="NCBIfam" id="TIGR02473">
    <property type="entry name" value="flagell_FliJ"/>
    <property type="match status" value="1"/>
</dbReference>
<keyword evidence="12" id="KW-0969">Cilium</keyword>
<keyword evidence="14" id="KW-1185">Reference proteome</keyword>
<evidence type="ECO:0000256" key="3">
    <source>
        <dbReference type="ARBA" id="ARBA00020392"/>
    </source>
</evidence>
<keyword evidence="12" id="KW-0282">Flagellum</keyword>
<dbReference type="InterPro" id="IPR018006">
    <property type="entry name" value="Flag_FliJ_proteobac"/>
</dbReference>
<evidence type="ECO:0000256" key="11">
    <source>
        <dbReference type="SAM" id="MobiDB-lite"/>
    </source>
</evidence>
<evidence type="ECO:0000256" key="4">
    <source>
        <dbReference type="ARBA" id="ARBA00022448"/>
    </source>
</evidence>
<feature type="region of interest" description="Disordered" evidence="11">
    <location>
        <begin position="117"/>
        <end position="149"/>
    </location>
</feature>
<organism evidence="12 14">
    <name type="scientific">Chromobacterium violaceum</name>
    <dbReference type="NCBI Taxonomy" id="536"/>
    <lineage>
        <taxon>Bacteria</taxon>
        <taxon>Pseudomonadati</taxon>
        <taxon>Pseudomonadota</taxon>
        <taxon>Betaproteobacteria</taxon>
        <taxon>Neisseriales</taxon>
        <taxon>Chromobacteriaceae</taxon>
        <taxon>Chromobacterium</taxon>
    </lineage>
</organism>
<dbReference type="AlphaFoldDB" id="A0A202B9T0"/>
<evidence type="ECO:0000256" key="10">
    <source>
        <dbReference type="ARBA" id="ARBA00023225"/>
    </source>
</evidence>
<keyword evidence="12" id="KW-0966">Cell projection</keyword>
<dbReference type="PANTHER" id="PTHR38786:SF1">
    <property type="entry name" value="FLAGELLAR FLIJ PROTEIN"/>
    <property type="match status" value="1"/>
</dbReference>
<keyword evidence="7" id="KW-1005">Bacterial flagellum biogenesis</keyword>
<dbReference type="Proteomes" id="UP000196342">
    <property type="component" value="Unassembled WGS sequence"/>
</dbReference>
<name>A0A202B9T0_CHRVL</name>
<dbReference type="GO" id="GO:0006935">
    <property type="term" value="P:chemotaxis"/>
    <property type="evidence" value="ECO:0007669"/>
    <property type="project" value="UniProtKB-KW"/>
</dbReference>
<gene>
    <name evidence="12" type="ORF">CBW21_09700</name>
    <name evidence="13" type="ORF">NCTC9695_04550</name>
</gene>
<comment type="subcellular location">
    <subcellularLocation>
        <location evidence="1">Cell membrane</location>
        <topology evidence="1">Peripheral membrane protein</topology>
        <orientation evidence="1">Cytoplasmic side</orientation>
    </subcellularLocation>
</comment>
<dbReference type="GO" id="GO:0015031">
    <property type="term" value="P:protein transport"/>
    <property type="evidence" value="ECO:0007669"/>
    <property type="project" value="UniProtKB-KW"/>
</dbReference>
<evidence type="ECO:0000256" key="1">
    <source>
        <dbReference type="ARBA" id="ARBA00004413"/>
    </source>
</evidence>
<reference evidence="12 14" key="1">
    <citation type="submission" date="2017-05" db="EMBL/GenBank/DDBJ databases">
        <title>Chromobacterium violaceum GHPS1 isolated from Hydrocarbon polluted soil in French Guiana display an awesome secondary metabolite arsenal and a battery of drug and heavy-metal-resistance and detoxification of xenobiotics proteins.</title>
        <authorList>
            <person name="Belbahri L."/>
        </authorList>
    </citation>
    <scope>NUCLEOTIDE SEQUENCE [LARGE SCALE GENOMIC DNA]</scope>
    <source>
        <strain evidence="12 14">GHPS1</strain>
    </source>
</reference>
<evidence type="ECO:0000256" key="2">
    <source>
        <dbReference type="ARBA" id="ARBA00010004"/>
    </source>
</evidence>
<dbReference type="Gene3D" id="1.10.287.1700">
    <property type="match status" value="1"/>
</dbReference>
<evidence type="ECO:0000256" key="7">
    <source>
        <dbReference type="ARBA" id="ARBA00022795"/>
    </source>
</evidence>
<evidence type="ECO:0000256" key="5">
    <source>
        <dbReference type="ARBA" id="ARBA00022475"/>
    </source>
</evidence>
<evidence type="ECO:0000256" key="8">
    <source>
        <dbReference type="ARBA" id="ARBA00022927"/>
    </source>
</evidence>
<dbReference type="EMBL" id="NHOO01000007">
    <property type="protein sequence ID" value="OVE48238.1"/>
    <property type="molecule type" value="Genomic_DNA"/>
</dbReference>
<accession>A0A202B9T0</accession>
<protein>
    <recommendedName>
        <fullName evidence="3">Flagellar FliJ protein</fullName>
    </recommendedName>
</protein>
<dbReference type="GeneID" id="66368850"/>
<keyword evidence="6" id="KW-0145">Chemotaxis</keyword>
<comment type="similarity">
    <text evidence="2">Belongs to the FliJ family.</text>
</comment>
<dbReference type="GO" id="GO:0071973">
    <property type="term" value="P:bacterial-type flagellum-dependent cell motility"/>
    <property type="evidence" value="ECO:0007669"/>
    <property type="project" value="InterPro"/>
</dbReference>
<dbReference type="PANTHER" id="PTHR38786">
    <property type="entry name" value="FLAGELLAR FLIJ PROTEIN"/>
    <property type="match status" value="1"/>
</dbReference>
<keyword evidence="5" id="KW-1003">Cell membrane</keyword>
<keyword evidence="4" id="KW-0813">Transport</keyword>
<keyword evidence="8" id="KW-0653">Protein transport</keyword>
<dbReference type="Proteomes" id="UP000275777">
    <property type="component" value="Chromosome"/>
</dbReference>
<keyword evidence="10" id="KW-1006">Bacterial flagellum protein export</keyword>
<dbReference type="PIRSF" id="PIRSF019404">
    <property type="entry name" value="FliJ"/>
    <property type="match status" value="1"/>
</dbReference>
<evidence type="ECO:0000256" key="6">
    <source>
        <dbReference type="ARBA" id="ARBA00022500"/>
    </source>
</evidence>
<dbReference type="RefSeq" id="WP_043596463.1">
    <property type="nucleotide sequence ID" value="NZ_CP024028.1"/>
</dbReference>
<dbReference type="InterPro" id="IPR012823">
    <property type="entry name" value="Flagell_FliJ"/>
</dbReference>
<evidence type="ECO:0000313" key="13">
    <source>
        <dbReference type="EMBL" id="VEB44076.1"/>
    </source>
</evidence>
<dbReference type="GO" id="GO:0005886">
    <property type="term" value="C:plasma membrane"/>
    <property type="evidence" value="ECO:0007669"/>
    <property type="project" value="UniProtKB-SubCell"/>
</dbReference>
<dbReference type="InterPro" id="IPR053716">
    <property type="entry name" value="Flag_assembly_chemotaxis_eff"/>
</dbReference>
<dbReference type="InterPro" id="IPR052570">
    <property type="entry name" value="FliJ"/>
</dbReference>
<reference evidence="13 15" key="2">
    <citation type="submission" date="2018-12" db="EMBL/GenBank/DDBJ databases">
        <authorList>
            <consortium name="Pathogen Informatics"/>
        </authorList>
    </citation>
    <scope>NUCLEOTIDE SEQUENCE [LARGE SCALE GENOMIC DNA]</scope>
    <source>
        <strain evidence="13 15">NCTC9695</strain>
    </source>
</reference>
<evidence type="ECO:0000313" key="15">
    <source>
        <dbReference type="Proteomes" id="UP000275777"/>
    </source>
</evidence>
<dbReference type="GO" id="GO:0044781">
    <property type="term" value="P:bacterial-type flagellum organization"/>
    <property type="evidence" value="ECO:0007669"/>
    <property type="project" value="UniProtKB-KW"/>
</dbReference>
<dbReference type="EMBL" id="LR134182">
    <property type="protein sequence ID" value="VEB44076.1"/>
    <property type="molecule type" value="Genomic_DNA"/>
</dbReference>
<evidence type="ECO:0000256" key="9">
    <source>
        <dbReference type="ARBA" id="ARBA00023136"/>
    </source>
</evidence>
<sequence length="149" mass="17828">MASKYQLLIQLADERQQAAAERMGMAQSRLAESRSRLDQLDAFREEYRQRLVGGGGQGMSIVQYQDFRRFLARLDEAMIQQQQDVDRCAQRFVMERQAWQMEYKKLKAYEKLLQREQEREARQEAKRQQKQTDEFATRRFWDRTHGGDA</sequence>
<evidence type="ECO:0000313" key="14">
    <source>
        <dbReference type="Proteomes" id="UP000196342"/>
    </source>
</evidence>
<dbReference type="GO" id="GO:0009288">
    <property type="term" value="C:bacterial-type flagellum"/>
    <property type="evidence" value="ECO:0007669"/>
    <property type="project" value="InterPro"/>
</dbReference>
<dbReference type="Pfam" id="PF02050">
    <property type="entry name" value="FliJ"/>
    <property type="match status" value="1"/>
</dbReference>
<keyword evidence="9" id="KW-0472">Membrane</keyword>